<dbReference type="Gene3D" id="3.30.200.20">
    <property type="entry name" value="Phosphorylase Kinase, domain 1"/>
    <property type="match status" value="1"/>
</dbReference>
<dbReference type="EMBL" id="JAUHPX010000003">
    <property type="protein sequence ID" value="MDN4487632.1"/>
    <property type="molecule type" value="Genomic_DNA"/>
</dbReference>
<evidence type="ECO:0000313" key="2">
    <source>
        <dbReference type="EMBL" id="MDN4487632.1"/>
    </source>
</evidence>
<evidence type="ECO:0000259" key="1">
    <source>
        <dbReference type="Pfam" id="PF01636"/>
    </source>
</evidence>
<dbReference type="RefSeq" id="WP_301118969.1">
    <property type="nucleotide sequence ID" value="NZ_JAUHPX010000003.1"/>
</dbReference>
<organism evidence="2 3">
    <name type="scientific">Demequina lignilytica</name>
    <dbReference type="NCBI Taxonomy" id="3051663"/>
    <lineage>
        <taxon>Bacteria</taxon>
        <taxon>Bacillati</taxon>
        <taxon>Actinomycetota</taxon>
        <taxon>Actinomycetes</taxon>
        <taxon>Micrococcales</taxon>
        <taxon>Demequinaceae</taxon>
        <taxon>Demequina</taxon>
    </lineage>
</organism>
<feature type="domain" description="Aminoglycoside phosphotransferase" evidence="1">
    <location>
        <begin position="42"/>
        <end position="249"/>
    </location>
</feature>
<dbReference type="AlphaFoldDB" id="A0AAW7M2Q8"/>
<gene>
    <name evidence="2" type="ORF">QQX10_05555</name>
</gene>
<dbReference type="Gene3D" id="3.90.1200.10">
    <property type="match status" value="1"/>
</dbReference>
<dbReference type="Proteomes" id="UP001172737">
    <property type="component" value="Unassembled WGS sequence"/>
</dbReference>
<dbReference type="InterPro" id="IPR002575">
    <property type="entry name" value="Aminoglycoside_PTrfase"/>
</dbReference>
<protein>
    <submittedName>
        <fullName evidence="2">Phosphotransferase</fullName>
    </submittedName>
</protein>
<reference evidence="2" key="1">
    <citation type="submission" date="2023-06" db="EMBL/GenBank/DDBJ databases">
        <title>Sysu t00039.</title>
        <authorList>
            <person name="Gao L."/>
            <person name="Fang B.-Z."/>
            <person name="Li W.-J."/>
        </authorList>
    </citation>
    <scope>NUCLEOTIDE SEQUENCE</scope>
    <source>
        <strain evidence="2">SYSU T00039</strain>
    </source>
</reference>
<dbReference type="InterPro" id="IPR011009">
    <property type="entry name" value="Kinase-like_dom_sf"/>
</dbReference>
<sequence length="299" mass="32071">MSTPPWARPETEVRLDQAQVLDLVRRQHPDLADLELGPAIEGWDTVVHRLGPHLAVRIPRHAAAAAHAGAEHTWLPQLAPAWGFAVPAPVRMGAPTDDLPWAWSIARWIEGVPAYQLALSSKGAGDLGRALAQVHMPAPADAPRNPYRSTTLAARAERFDDRIERLVEGGLAIDADAARAEYLAGASLRRGYETWCHLDLHGENVLVAGGRLAGIIDWGDLAAGDPATDLGQAWVLVGSSRFRDVLSGYRHGSVRLDEAAMLRTRAEALGYAMTLASVDDEPYAGAGRRGLADLGVLPG</sequence>
<proteinExistence type="predicted"/>
<comment type="caution">
    <text evidence="2">The sequence shown here is derived from an EMBL/GenBank/DDBJ whole genome shotgun (WGS) entry which is preliminary data.</text>
</comment>
<accession>A0AAW7M2Q8</accession>
<keyword evidence="3" id="KW-1185">Reference proteome</keyword>
<evidence type="ECO:0000313" key="3">
    <source>
        <dbReference type="Proteomes" id="UP001172737"/>
    </source>
</evidence>
<dbReference type="InterPro" id="IPR051678">
    <property type="entry name" value="AGP_Transferase"/>
</dbReference>
<dbReference type="PANTHER" id="PTHR21310">
    <property type="entry name" value="AMINOGLYCOSIDE PHOSPHOTRANSFERASE-RELATED-RELATED"/>
    <property type="match status" value="1"/>
</dbReference>
<dbReference type="SUPFAM" id="SSF56112">
    <property type="entry name" value="Protein kinase-like (PK-like)"/>
    <property type="match status" value="1"/>
</dbReference>
<name>A0AAW7M2Q8_9MICO</name>
<dbReference type="PANTHER" id="PTHR21310:SF42">
    <property type="entry name" value="BIFUNCTIONAL AAC_APH"/>
    <property type="match status" value="1"/>
</dbReference>
<dbReference type="Pfam" id="PF01636">
    <property type="entry name" value="APH"/>
    <property type="match status" value="1"/>
</dbReference>